<dbReference type="AlphaFoldDB" id="A0A7W1WX88"/>
<sequence>MKVMRLFLLSVLLVSVSVQARESSLMSELKPFPLSTVISQLQRQEPDYQLMLGGIVKINGLIRSDREQRLQAQLSRTTWQLPSGYAPEAGFNYLREQFLSRDAEVLFECAGRQCGSSNLWANDVFGQSRLYGVDNSQFYAALVLPQAHVAIYAVRRGNGRVYLHLDVLEHEEATLAELSVRLRQQGYVELPDWPDSPDRSVKALLDLQTAFPTREMWLVVHWRGEDLDLSVRQSEEAARRLLRLLTDKGGDAKNIKGRGVGALVPRVLGGRSQVAVVVLKGR</sequence>
<feature type="signal peptide" evidence="1">
    <location>
        <begin position="1"/>
        <end position="20"/>
    </location>
</feature>
<dbReference type="InterPro" id="IPR032608">
    <property type="entry name" value="DUF4892"/>
</dbReference>
<evidence type="ECO:0000313" key="2">
    <source>
        <dbReference type="EMBL" id="MBA4501910.1"/>
    </source>
</evidence>
<evidence type="ECO:0000313" key="3">
    <source>
        <dbReference type="Proteomes" id="UP000538931"/>
    </source>
</evidence>
<dbReference type="Proteomes" id="UP000538931">
    <property type="component" value="Unassembled WGS sequence"/>
</dbReference>
<keyword evidence="3" id="KW-1185">Reference proteome</keyword>
<reference evidence="2 3" key="1">
    <citation type="submission" date="2020-07" db="EMBL/GenBank/DDBJ databases">
        <title>Bacterium isolated from marien macroalgae.</title>
        <authorList>
            <person name="Zhu K."/>
            <person name="Lu D."/>
            <person name="Du Z."/>
        </authorList>
    </citation>
    <scope>NUCLEOTIDE SEQUENCE [LARGE SCALE GENOMIC DNA]</scope>
    <source>
        <strain evidence="2 3">3-1745</strain>
    </source>
</reference>
<accession>A0A7W1WX88</accession>
<protein>
    <submittedName>
        <fullName evidence="2">DUF4892 domain-containing protein</fullName>
    </submittedName>
</protein>
<gene>
    <name evidence="2" type="ORF">H1S06_05970</name>
</gene>
<evidence type="ECO:0000256" key="1">
    <source>
        <dbReference type="SAM" id="SignalP"/>
    </source>
</evidence>
<name>A0A7W1WX88_9GAMM</name>
<dbReference type="EMBL" id="JACEMT010000041">
    <property type="protein sequence ID" value="MBA4501910.1"/>
    <property type="molecule type" value="Genomic_DNA"/>
</dbReference>
<feature type="chain" id="PRO_5031082072" evidence="1">
    <location>
        <begin position="21"/>
        <end position="282"/>
    </location>
</feature>
<dbReference type="RefSeq" id="WP_181738217.1">
    <property type="nucleotide sequence ID" value="NZ_JACEMT010000041.1"/>
</dbReference>
<proteinExistence type="predicted"/>
<comment type="caution">
    <text evidence="2">The sequence shown here is derived from an EMBL/GenBank/DDBJ whole genome shotgun (WGS) entry which is preliminary data.</text>
</comment>
<dbReference type="Pfam" id="PF16234">
    <property type="entry name" value="DUF4892"/>
    <property type="match status" value="1"/>
</dbReference>
<keyword evidence="1" id="KW-0732">Signal</keyword>
<organism evidence="2 3">
    <name type="scientific">Marinobacterium marinum</name>
    <dbReference type="NCBI Taxonomy" id="2756129"/>
    <lineage>
        <taxon>Bacteria</taxon>
        <taxon>Pseudomonadati</taxon>
        <taxon>Pseudomonadota</taxon>
        <taxon>Gammaproteobacteria</taxon>
        <taxon>Oceanospirillales</taxon>
        <taxon>Oceanospirillaceae</taxon>
        <taxon>Marinobacterium</taxon>
    </lineage>
</organism>